<comment type="caution">
    <text evidence="2">The sequence shown here is derived from an EMBL/GenBank/DDBJ whole genome shotgun (WGS) entry which is preliminary data.</text>
</comment>
<evidence type="ECO:0000256" key="1">
    <source>
        <dbReference type="SAM" id="SignalP"/>
    </source>
</evidence>
<feature type="chain" id="PRO_5020374810" evidence="1">
    <location>
        <begin position="25"/>
        <end position="208"/>
    </location>
</feature>
<feature type="signal peptide" evidence="1">
    <location>
        <begin position="1"/>
        <end position="24"/>
    </location>
</feature>
<keyword evidence="1" id="KW-0732">Signal</keyword>
<evidence type="ECO:0000313" key="2">
    <source>
        <dbReference type="EMBL" id="TBW36474.1"/>
    </source>
</evidence>
<name>A0A4Q9VNY3_9HYPH</name>
<evidence type="ECO:0000313" key="3">
    <source>
        <dbReference type="Proteomes" id="UP000292781"/>
    </source>
</evidence>
<dbReference type="EMBL" id="SJFN01000020">
    <property type="protein sequence ID" value="TBW36474.1"/>
    <property type="molecule type" value="Genomic_DNA"/>
</dbReference>
<organism evidence="2 3">
    <name type="scientific">Siculibacillus lacustris</name>
    <dbReference type="NCBI Taxonomy" id="1549641"/>
    <lineage>
        <taxon>Bacteria</taxon>
        <taxon>Pseudomonadati</taxon>
        <taxon>Pseudomonadota</taxon>
        <taxon>Alphaproteobacteria</taxon>
        <taxon>Hyphomicrobiales</taxon>
        <taxon>Ancalomicrobiaceae</taxon>
        <taxon>Siculibacillus</taxon>
    </lineage>
</organism>
<dbReference type="Gene3D" id="3.10.620.30">
    <property type="match status" value="1"/>
</dbReference>
<sequence length="208" mass="23418">MNKRFLGFLMVLGFAVSMTTGVGAFPRIGDPTARQALPRAGALVDQSFTPAHYGFVNFCDRYGDQCSSDGKGSLAEMDGEKWSELVAVNNLVNQRIEPDRVGRDFEHWSLEATTGHCNEYAIQKRKELIDRGWPIGALSLAVVHTRFDEKNIFHLVLTVRTDRGDFVLDNLHRLVLPVNKTGYGWVMRQSTVHPRLWVSIGGRRETDI</sequence>
<dbReference type="PANTHER" id="PTHR39327">
    <property type="match status" value="1"/>
</dbReference>
<dbReference type="Proteomes" id="UP000292781">
    <property type="component" value="Unassembled WGS sequence"/>
</dbReference>
<keyword evidence="3" id="KW-1185">Reference proteome</keyword>
<protein>
    <submittedName>
        <fullName evidence="2">Transglutaminase</fullName>
    </submittedName>
</protein>
<proteinExistence type="predicted"/>
<dbReference type="AlphaFoldDB" id="A0A4Q9VNY3"/>
<dbReference type="Pfam" id="PF06035">
    <property type="entry name" value="Peptidase_C93"/>
    <property type="match status" value="1"/>
</dbReference>
<dbReference type="InterPro" id="IPR010319">
    <property type="entry name" value="Transglutaminase-like_Cys_pept"/>
</dbReference>
<accession>A0A4Q9VNY3</accession>
<reference evidence="2 3" key="1">
    <citation type="submission" date="2019-02" db="EMBL/GenBank/DDBJ databases">
        <title>Siculibacillus lacustris gen. nov., sp. nov., a new rosette-forming bacterium isolated from a freshwater crater lake (Lake St. Ana, Romania).</title>
        <authorList>
            <person name="Felfoldi T."/>
            <person name="Marton Z."/>
            <person name="Szabo A."/>
            <person name="Mentes A."/>
            <person name="Boka K."/>
            <person name="Marialigeti K."/>
            <person name="Mathe I."/>
            <person name="Koncz M."/>
            <person name="Schumann P."/>
            <person name="Toth E."/>
        </authorList>
    </citation>
    <scope>NUCLEOTIDE SEQUENCE [LARGE SCALE GENOMIC DNA]</scope>
    <source>
        <strain evidence="2 3">SA-279</strain>
    </source>
</reference>
<gene>
    <name evidence="2" type="ORF">EYW49_14140</name>
</gene>
<dbReference type="OrthoDB" id="7206808at2"/>
<dbReference type="PANTHER" id="PTHR39327:SF1">
    <property type="entry name" value="BLR5470 PROTEIN"/>
    <property type="match status" value="1"/>
</dbReference>
<dbReference type="RefSeq" id="WP_131310231.1">
    <property type="nucleotide sequence ID" value="NZ_SJFN01000020.1"/>
</dbReference>